<evidence type="ECO:0000256" key="3">
    <source>
        <dbReference type="ARBA" id="ARBA00006602"/>
    </source>
</evidence>
<protein>
    <recommendedName>
        <fullName evidence="4">Flagellar assembly protein FliH</fullName>
    </recommendedName>
</protein>
<dbReference type="GO" id="GO:0044781">
    <property type="term" value="P:bacterial-type flagellum organization"/>
    <property type="evidence" value="ECO:0007669"/>
    <property type="project" value="UniProtKB-KW"/>
</dbReference>
<keyword evidence="6" id="KW-0963">Cytoplasm</keyword>
<dbReference type="PANTHER" id="PTHR34982">
    <property type="entry name" value="YOP PROTEINS TRANSLOCATION PROTEIN L"/>
    <property type="match status" value="1"/>
</dbReference>
<evidence type="ECO:0000256" key="9">
    <source>
        <dbReference type="ARBA" id="ARBA00023225"/>
    </source>
</evidence>
<gene>
    <name evidence="11" type="primary">fliH</name>
    <name evidence="11" type="ORF">J5O05_14570</name>
</gene>
<sequence>MADPKMYRGKPIHLDESVEELLKNWPIPDVSRDERKLRGRSTAMGTPLEEIYRKKEHLQDEVIETPEEPDFPKLTLEELEQIRQDAFDEGIKQGHEQGYIDGFDKGVSEGKEAGYKEGLELGRTQGFEETKPLIEEKLGMLGQIFDAMQSPLERIDEQAEKQVVALAASLAEAVIFKQLSLDPTLILQALKKAMDALPLNEAKVRIHLNPEDLELVKDSYGENAIADRGWHLIPEPTLERGGCEVKTAQSSIDMTVKNRIREILDTFLHDSGI</sequence>
<dbReference type="NCBIfam" id="NF004270">
    <property type="entry name" value="PRK05687.2-1"/>
    <property type="match status" value="1"/>
</dbReference>
<dbReference type="PANTHER" id="PTHR34982:SF1">
    <property type="entry name" value="FLAGELLAR ASSEMBLY PROTEIN FLIH"/>
    <property type="match status" value="1"/>
</dbReference>
<keyword evidence="11" id="KW-0966">Cell projection</keyword>
<comment type="similarity">
    <text evidence="3">Belongs to the FliH family.</text>
</comment>
<dbReference type="GO" id="GO:0015031">
    <property type="term" value="P:protein transport"/>
    <property type="evidence" value="ECO:0007669"/>
    <property type="project" value="UniProtKB-KW"/>
</dbReference>
<evidence type="ECO:0000256" key="2">
    <source>
        <dbReference type="ARBA" id="ARBA00004496"/>
    </source>
</evidence>
<evidence type="ECO:0000259" key="10">
    <source>
        <dbReference type="Pfam" id="PF02108"/>
    </source>
</evidence>
<evidence type="ECO:0000256" key="5">
    <source>
        <dbReference type="ARBA" id="ARBA00022448"/>
    </source>
</evidence>
<feature type="domain" description="Flagellar assembly protein FliH/Type III secretion system HrpE" evidence="10">
    <location>
        <begin position="136"/>
        <end position="262"/>
    </location>
</feature>
<dbReference type="GO" id="GO:0009288">
    <property type="term" value="C:bacterial-type flagellum"/>
    <property type="evidence" value="ECO:0007669"/>
    <property type="project" value="InterPro"/>
</dbReference>
<keyword evidence="7" id="KW-1005">Bacterial flagellum biogenesis</keyword>
<dbReference type="PRINTS" id="PR01003">
    <property type="entry name" value="FLGFLIH"/>
</dbReference>
<evidence type="ECO:0000313" key="11">
    <source>
        <dbReference type="EMBL" id="QTH71064.1"/>
    </source>
</evidence>
<evidence type="ECO:0000256" key="8">
    <source>
        <dbReference type="ARBA" id="ARBA00022927"/>
    </source>
</evidence>
<dbReference type="SUPFAM" id="SSF160527">
    <property type="entry name" value="V-type ATPase subunit E-like"/>
    <property type="match status" value="1"/>
</dbReference>
<keyword evidence="5" id="KW-0813">Transport</keyword>
<evidence type="ECO:0000256" key="6">
    <source>
        <dbReference type="ARBA" id="ARBA00022490"/>
    </source>
</evidence>
<keyword evidence="11" id="KW-0969">Cilium</keyword>
<organism evidence="11 12">
    <name type="scientific">Pseudoalteromonas xiamenensis</name>
    <dbReference type="NCBI Taxonomy" id="882626"/>
    <lineage>
        <taxon>Bacteria</taxon>
        <taxon>Pseudomonadati</taxon>
        <taxon>Pseudomonadota</taxon>
        <taxon>Gammaproteobacteria</taxon>
        <taxon>Alteromonadales</taxon>
        <taxon>Pseudoalteromonadaceae</taxon>
        <taxon>Pseudoalteromonas</taxon>
    </lineage>
</organism>
<dbReference type="GO" id="GO:0003774">
    <property type="term" value="F:cytoskeletal motor activity"/>
    <property type="evidence" value="ECO:0007669"/>
    <property type="project" value="InterPro"/>
</dbReference>
<comment type="subcellular location">
    <subcellularLocation>
        <location evidence="2">Cytoplasm</location>
    </subcellularLocation>
</comment>
<dbReference type="InterPro" id="IPR018035">
    <property type="entry name" value="Flagellar_FliH/T3SS_HrpE"/>
</dbReference>
<evidence type="ECO:0000256" key="4">
    <source>
        <dbReference type="ARBA" id="ARBA00016507"/>
    </source>
</evidence>
<keyword evidence="9" id="KW-1006">Bacterial flagellum protein export</keyword>
<keyword evidence="8" id="KW-0653">Protein transport</keyword>
<name>A0A975HKK2_9GAMM</name>
<dbReference type="InterPro" id="IPR051472">
    <property type="entry name" value="T3SS_Stator/FliH"/>
</dbReference>
<dbReference type="GO" id="GO:0071973">
    <property type="term" value="P:bacterial-type flagellum-dependent cell motility"/>
    <property type="evidence" value="ECO:0007669"/>
    <property type="project" value="InterPro"/>
</dbReference>
<dbReference type="Pfam" id="PF02108">
    <property type="entry name" value="FliH"/>
    <property type="match status" value="1"/>
</dbReference>
<dbReference type="Proteomes" id="UP000664904">
    <property type="component" value="Chromosome"/>
</dbReference>
<comment type="function">
    <text evidence="1">Needed for flagellar regrowth and assembly.</text>
</comment>
<keyword evidence="12" id="KW-1185">Reference proteome</keyword>
<evidence type="ECO:0000313" key="12">
    <source>
        <dbReference type="Proteomes" id="UP000664904"/>
    </source>
</evidence>
<dbReference type="EMBL" id="CP072133">
    <property type="protein sequence ID" value="QTH71064.1"/>
    <property type="molecule type" value="Genomic_DNA"/>
</dbReference>
<dbReference type="KEGG" id="pxi:J5O05_14570"/>
<reference evidence="11" key="1">
    <citation type="submission" date="2021-03" db="EMBL/GenBank/DDBJ databases">
        <title>Complete Genome of Pseudoalteromonas xiamenensis STKMTI.2, a new potential marine bacterium producing anti-Vibrio compounds.</title>
        <authorList>
            <person name="Handayani D.P."/>
            <person name="Isnansetyo A."/>
            <person name="Istiqomah I."/>
            <person name="Jumina J."/>
        </authorList>
    </citation>
    <scope>NUCLEOTIDE SEQUENCE</scope>
    <source>
        <strain evidence="11">STKMTI.2</strain>
    </source>
</reference>
<dbReference type="RefSeq" id="WP_208842706.1">
    <property type="nucleotide sequence ID" value="NZ_CP072133.1"/>
</dbReference>
<accession>A0A975HKK2</accession>
<keyword evidence="11" id="KW-0282">Flagellum</keyword>
<dbReference type="InterPro" id="IPR000563">
    <property type="entry name" value="Flag_FliH"/>
</dbReference>
<evidence type="ECO:0000256" key="7">
    <source>
        <dbReference type="ARBA" id="ARBA00022795"/>
    </source>
</evidence>
<dbReference type="GO" id="GO:0005829">
    <property type="term" value="C:cytosol"/>
    <property type="evidence" value="ECO:0007669"/>
    <property type="project" value="TreeGrafter"/>
</dbReference>
<evidence type="ECO:0000256" key="1">
    <source>
        <dbReference type="ARBA" id="ARBA00003041"/>
    </source>
</evidence>
<proteinExistence type="inferred from homology"/>
<dbReference type="AlphaFoldDB" id="A0A975HKK2"/>